<comment type="catalytic activity">
    <reaction evidence="1">
        <text>dihydroxyacetone + phosphoenolpyruvate = dihydroxyacetone phosphate + pyruvate</text>
        <dbReference type="Rhea" id="RHEA:18381"/>
        <dbReference type="ChEBI" id="CHEBI:15361"/>
        <dbReference type="ChEBI" id="CHEBI:16016"/>
        <dbReference type="ChEBI" id="CHEBI:57642"/>
        <dbReference type="ChEBI" id="CHEBI:58702"/>
        <dbReference type="EC" id="2.7.1.121"/>
    </reaction>
</comment>
<dbReference type="SUPFAM" id="SSF53062">
    <property type="entry name" value="PTS system fructose IIA component-like"/>
    <property type="match status" value="1"/>
</dbReference>
<comment type="function">
    <text evidence="2">Component of the dihydroxyacetone kinase complex, which is responsible for the phosphoenolpyruvate (PEP)-dependent phosphorylation of dihydroxyacetone. DhaM serves as the phosphoryl donor. Is phosphorylated by phosphoenolpyruvate in an EI- and HPr-dependent reaction, and a phosphorelay system on histidine residues finally leads to phosphoryl transfer to DhaL and dihydroxyacetone.</text>
</comment>
<dbReference type="InterPro" id="IPR004701">
    <property type="entry name" value="PTS_EIIA_man-typ"/>
</dbReference>
<keyword evidence="8" id="KW-1185">Reference proteome</keyword>
<evidence type="ECO:0000256" key="4">
    <source>
        <dbReference type="ARBA" id="ARBA00022679"/>
    </source>
</evidence>
<accession>A0ABV1H994</accession>
<evidence type="ECO:0000256" key="3">
    <source>
        <dbReference type="ARBA" id="ARBA00012095"/>
    </source>
</evidence>
<sequence>MVGVLIVSHSKKAAEGIYELAVQMAGKDHRVVAVGGMEDGSIGTDAIRIKEGIEQANGGEGVVLLADLGSGILSSQMAIDLLEEDIPVQIADAPILEGAISAAVQAAIGGNLKEVIEAAELAKQVSKLE</sequence>
<dbReference type="Gene3D" id="3.40.50.510">
    <property type="entry name" value="Phosphotransferase system, mannose-type IIA component"/>
    <property type="match status" value="1"/>
</dbReference>
<evidence type="ECO:0000256" key="2">
    <source>
        <dbReference type="ARBA" id="ARBA00002788"/>
    </source>
</evidence>
<dbReference type="PROSITE" id="PS51096">
    <property type="entry name" value="PTS_EIIA_TYPE_4"/>
    <property type="match status" value="1"/>
</dbReference>
<dbReference type="InterPro" id="IPR039643">
    <property type="entry name" value="DhaM"/>
</dbReference>
<dbReference type="NCBIfam" id="TIGR02364">
    <property type="entry name" value="dha_pts"/>
    <property type="match status" value="1"/>
</dbReference>
<evidence type="ECO:0000256" key="1">
    <source>
        <dbReference type="ARBA" id="ARBA00001113"/>
    </source>
</evidence>
<evidence type="ECO:0000256" key="5">
    <source>
        <dbReference type="ARBA" id="ARBA00046577"/>
    </source>
</evidence>
<dbReference type="RefSeq" id="WP_353529262.1">
    <property type="nucleotide sequence ID" value="NZ_JBBMEX010000001.1"/>
</dbReference>
<dbReference type="GO" id="GO:0047324">
    <property type="term" value="F:phosphoenolpyruvate-glycerone phosphotransferase activity"/>
    <property type="evidence" value="ECO:0007669"/>
    <property type="project" value="UniProtKB-EC"/>
</dbReference>
<name>A0ABV1H994_9FIRM</name>
<evidence type="ECO:0000259" key="6">
    <source>
        <dbReference type="PROSITE" id="PS51096"/>
    </source>
</evidence>
<organism evidence="7 8">
    <name type="scientific">Maccoyibacter intestinihominis</name>
    <dbReference type="NCBI Taxonomy" id="3133499"/>
    <lineage>
        <taxon>Bacteria</taxon>
        <taxon>Bacillati</taxon>
        <taxon>Bacillota</taxon>
        <taxon>Clostridia</taxon>
        <taxon>Lachnospirales</taxon>
        <taxon>Lachnospiraceae</taxon>
        <taxon>Maccoyibacter</taxon>
    </lineage>
</organism>
<reference evidence="7 8" key="1">
    <citation type="submission" date="2024-03" db="EMBL/GenBank/DDBJ databases">
        <title>Human intestinal bacterial collection.</title>
        <authorList>
            <person name="Pauvert C."/>
            <person name="Hitch T.C.A."/>
            <person name="Clavel T."/>
        </authorList>
    </citation>
    <scope>NUCLEOTIDE SEQUENCE [LARGE SCALE GENOMIC DNA]</scope>
    <source>
        <strain evidence="7 8">CLA-AA-H185</strain>
    </source>
</reference>
<keyword evidence="4 7" id="KW-0808">Transferase</keyword>
<dbReference type="InterPro" id="IPR036662">
    <property type="entry name" value="PTS_EIIA_man-typ_sf"/>
</dbReference>
<comment type="subunit">
    <text evidence="5">Homodimer. The dihydroxyacetone kinase complex is composed of a homodimer of DhaM, a homodimer of DhaK and the subunit DhaL.</text>
</comment>
<proteinExistence type="predicted"/>
<comment type="caution">
    <text evidence="7">The sequence shown here is derived from an EMBL/GenBank/DDBJ whole genome shotgun (WGS) entry which is preliminary data.</text>
</comment>
<feature type="domain" description="PTS EIIA type-4" evidence="6">
    <location>
        <begin position="1"/>
        <end position="126"/>
    </location>
</feature>
<dbReference type="InterPro" id="IPR012844">
    <property type="entry name" value="DhaM_N"/>
</dbReference>
<dbReference type="Pfam" id="PF03610">
    <property type="entry name" value="EIIA-man"/>
    <property type="match status" value="1"/>
</dbReference>
<evidence type="ECO:0000313" key="8">
    <source>
        <dbReference type="Proteomes" id="UP001454489"/>
    </source>
</evidence>
<keyword evidence="7" id="KW-0418">Kinase</keyword>
<dbReference type="PANTHER" id="PTHR38594">
    <property type="entry name" value="PEP-DEPENDENT DIHYDROXYACETONE KINASE, PHOSPHORYL DONOR SUBUNIT DHAM"/>
    <property type="match status" value="1"/>
</dbReference>
<protein>
    <recommendedName>
        <fullName evidence="3">phosphoenolpyruvate--glycerone phosphotransferase</fullName>
        <ecNumber evidence="3">2.7.1.121</ecNumber>
    </recommendedName>
</protein>
<dbReference type="Proteomes" id="UP001454489">
    <property type="component" value="Unassembled WGS sequence"/>
</dbReference>
<dbReference type="EC" id="2.7.1.121" evidence="3"/>
<gene>
    <name evidence="7" type="primary">dhaM</name>
    <name evidence="7" type="ORF">WMO43_00040</name>
</gene>
<dbReference type="PANTHER" id="PTHR38594:SF1">
    <property type="entry name" value="PEP-DEPENDENT DIHYDROXYACETONE KINASE, PHOSPHORYL DONOR SUBUNIT DHAM"/>
    <property type="match status" value="1"/>
</dbReference>
<dbReference type="EMBL" id="JBBMEX010000001">
    <property type="protein sequence ID" value="MEQ2556272.1"/>
    <property type="molecule type" value="Genomic_DNA"/>
</dbReference>
<evidence type="ECO:0000313" key="7">
    <source>
        <dbReference type="EMBL" id="MEQ2556272.1"/>
    </source>
</evidence>